<dbReference type="AlphaFoldDB" id="A0A951MFL3"/>
<dbReference type="PANTHER" id="PTHR41287">
    <property type="match status" value="1"/>
</dbReference>
<feature type="domain" description="Terminase large subunit-like endonuclease" evidence="2">
    <location>
        <begin position="230"/>
        <end position="513"/>
    </location>
</feature>
<protein>
    <submittedName>
        <fullName evidence="3">Terminase large subunit</fullName>
    </submittedName>
</protein>
<dbReference type="GO" id="GO:0004519">
    <property type="term" value="F:endonuclease activity"/>
    <property type="evidence" value="ECO:0007669"/>
    <property type="project" value="InterPro"/>
</dbReference>
<dbReference type="PANTHER" id="PTHR41287:SF1">
    <property type="entry name" value="PROTEIN YMFN"/>
    <property type="match status" value="1"/>
</dbReference>
<proteinExistence type="predicted"/>
<gene>
    <name evidence="3" type="ORF">EGN73_14915</name>
</gene>
<feature type="domain" description="Terminase large subunit-like ATPase" evidence="1">
    <location>
        <begin position="50"/>
        <end position="222"/>
    </location>
</feature>
<sequence>MKHTIDFNKIDKTKYYFDEYTADRAVRFIESFCTHVKGKLAGKPYILQDWEKEFISNLFGWKRKDNKLRKYREAFLMLPRKNSKTTLSSAISLYMILGDGEKGGEGYFGASNREQARISFDIMSAMIRQNPNLSKYLEIFRNSIEYKKSNSFFKVVSSEAGGLHGANLSFALVDEYHVHKNSELYDVFKTSMGAREQPLLITITTAGNDRTSPCFELYDYGKKIIEGVIEDETFLPVIYEAEDYEDFDKLFSIDNIKKANPSYGKSIKEDYITEQVHKAKSMPSYLNTFKQLHLNIWVDNSESWIQNSDWMGNKVDYDEEDLLGMECWAGLDLANNRDLNAFVLVFPLPNGKLRTLTYTFIPKESAERKDNISAGKAFIGWSMNKNNHLYLTDKRSRDDDFIYNKIEELKGKFIIRNIAYDRWGADQLVFKIESELGLKFTPFGQGYKSMSPAIKKVESLVIEGDLTHNNNPVLKWCLSNVRLVKDDAGNVKTSKERSKEKIDAVQALIMATYQYYLDVQEELENKEEDSPYTDNGFFFV</sequence>
<dbReference type="InterPro" id="IPR005021">
    <property type="entry name" value="Terminase_largesu-like"/>
</dbReference>
<evidence type="ECO:0000313" key="4">
    <source>
        <dbReference type="Proteomes" id="UP000727490"/>
    </source>
</evidence>
<dbReference type="InterPro" id="IPR046462">
    <property type="entry name" value="TerL_nuclease"/>
</dbReference>
<accession>A0A951MFL3</accession>
<comment type="caution">
    <text evidence="3">The sequence shown here is derived from an EMBL/GenBank/DDBJ whole genome shotgun (WGS) entry which is preliminary data.</text>
</comment>
<dbReference type="RefSeq" id="WP_219291517.1">
    <property type="nucleotide sequence ID" value="NZ_RPHB01000007.1"/>
</dbReference>
<organism evidence="3 4">
    <name type="scientific">Arthrospiribacter ruber</name>
    <dbReference type="NCBI Taxonomy" id="2487934"/>
    <lineage>
        <taxon>Bacteria</taxon>
        <taxon>Pseudomonadati</taxon>
        <taxon>Bacteroidota</taxon>
        <taxon>Cytophagia</taxon>
        <taxon>Cytophagales</taxon>
        <taxon>Cyclobacteriaceae</taxon>
        <taxon>Arthrospiribacter</taxon>
    </lineage>
</organism>
<name>A0A951MFL3_9BACT</name>
<dbReference type="EMBL" id="RPHB01000007">
    <property type="protein sequence ID" value="MBW3469090.1"/>
    <property type="molecule type" value="Genomic_DNA"/>
</dbReference>
<evidence type="ECO:0000259" key="2">
    <source>
        <dbReference type="Pfam" id="PF20441"/>
    </source>
</evidence>
<dbReference type="Pfam" id="PF20441">
    <property type="entry name" value="TerL_nuclease"/>
    <property type="match status" value="1"/>
</dbReference>
<evidence type="ECO:0000313" key="3">
    <source>
        <dbReference type="EMBL" id="MBW3469090.1"/>
    </source>
</evidence>
<dbReference type="Pfam" id="PF03354">
    <property type="entry name" value="TerL_ATPase"/>
    <property type="match status" value="1"/>
</dbReference>
<dbReference type="InterPro" id="IPR046461">
    <property type="entry name" value="TerL_ATPase"/>
</dbReference>
<keyword evidence="4" id="KW-1185">Reference proteome</keyword>
<reference evidence="3 4" key="1">
    <citation type="journal article" date="2020" name="Syst. Appl. Microbiol.">
        <title>Arthrospiribacter ruber gen. nov., sp. nov., a novel bacterium isolated from Arthrospira cultures.</title>
        <authorList>
            <person name="Waleron M."/>
            <person name="Misztak A."/>
            <person name="Waleron M.M."/>
            <person name="Furmaniak M."/>
            <person name="Mrozik A."/>
            <person name="Waleron K."/>
        </authorList>
    </citation>
    <scope>NUCLEOTIDE SEQUENCE [LARGE SCALE GENOMIC DNA]</scope>
    <source>
        <strain evidence="3 4">DPMB0001</strain>
    </source>
</reference>
<evidence type="ECO:0000259" key="1">
    <source>
        <dbReference type="Pfam" id="PF03354"/>
    </source>
</evidence>
<dbReference type="Proteomes" id="UP000727490">
    <property type="component" value="Unassembled WGS sequence"/>
</dbReference>